<name>A0A3M7P837_BRAPC</name>
<dbReference type="Proteomes" id="UP000276133">
    <property type="component" value="Unassembled WGS sequence"/>
</dbReference>
<dbReference type="AlphaFoldDB" id="A0A3M7P837"/>
<comment type="caution">
    <text evidence="1">The sequence shown here is derived from an EMBL/GenBank/DDBJ whole genome shotgun (WGS) entry which is preliminary data.</text>
</comment>
<keyword evidence="2" id="KW-1185">Reference proteome</keyword>
<organism evidence="1 2">
    <name type="scientific">Brachionus plicatilis</name>
    <name type="common">Marine rotifer</name>
    <name type="synonym">Brachionus muelleri</name>
    <dbReference type="NCBI Taxonomy" id="10195"/>
    <lineage>
        <taxon>Eukaryota</taxon>
        <taxon>Metazoa</taxon>
        <taxon>Spiralia</taxon>
        <taxon>Gnathifera</taxon>
        <taxon>Rotifera</taxon>
        <taxon>Eurotatoria</taxon>
        <taxon>Monogononta</taxon>
        <taxon>Pseudotrocha</taxon>
        <taxon>Ploima</taxon>
        <taxon>Brachionidae</taxon>
        <taxon>Brachionus</taxon>
    </lineage>
</organism>
<accession>A0A3M7P837</accession>
<evidence type="ECO:0000313" key="2">
    <source>
        <dbReference type="Proteomes" id="UP000276133"/>
    </source>
</evidence>
<sequence length="64" mass="7153">MDGSKLFAIMVMQNLAMSRANMAYFHSENNIQTEIGARIESISSVSLSDVLKFEPDSKAEKKKN</sequence>
<protein>
    <submittedName>
        <fullName evidence="1">Uncharacterized protein</fullName>
    </submittedName>
</protein>
<reference evidence="1 2" key="1">
    <citation type="journal article" date="2018" name="Sci. Rep.">
        <title>Genomic signatures of local adaptation to the degree of environmental predictability in rotifers.</title>
        <authorList>
            <person name="Franch-Gras L."/>
            <person name="Hahn C."/>
            <person name="Garcia-Roger E.M."/>
            <person name="Carmona M.J."/>
            <person name="Serra M."/>
            <person name="Gomez A."/>
        </authorList>
    </citation>
    <scope>NUCLEOTIDE SEQUENCE [LARGE SCALE GENOMIC DNA]</scope>
    <source>
        <strain evidence="1">HYR1</strain>
    </source>
</reference>
<dbReference type="EMBL" id="REGN01012527">
    <property type="protein sequence ID" value="RMZ95183.1"/>
    <property type="molecule type" value="Genomic_DNA"/>
</dbReference>
<proteinExistence type="predicted"/>
<gene>
    <name evidence="1" type="ORF">BpHYR1_030479</name>
</gene>
<evidence type="ECO:0000313" key="1">
    <source>
        <dbReference type="EMBL" id="RMZ95183.1"/>
    </source>
</evidence>